<reference evidence="6 7" key="1">
    <citation type="submission" date="2018-08" db="EMBL/GenBank/DDBJ databases">
        <title>Sphingobium sp. EO9.</title>
        <authorList>
            <person name="Park Y."/>
            <person name="Kim K.H."/>
            <person name="Jeon C.O."/>
        </authorList>
    </citation>
    <scope>NUCLEOTIDE SEQUENCE [LARGE SCALE GENOMIC DNA]</scope>
    <source>
        <strain evidence="6 7">EO9</strain>
    </source>
</reference>
<dbReference type="CDD" id="cd01335">
    <property type="entry name" value="Radical_SAM"/>
    <property type="match status" value="1"/>
</dbReference>
<dbReference type="InterPro" id="IPR007197">
    <property type="entry name" value="rSAM"/>
</dbReference>
<name>A0A418YPT7_9SPHN</name>
<dbReference type="OrthoDB" id="4501241at2"/>
<dbReference type="GO" id="GO:0003824">
    <property type="term" value="F:catalytic activity"/>
    <property type="evidence" value="ECO:0007669"/>
    <property type="project" value="InterPro"/>
</dbReference>
<evidence type="ECO:0000256" key="2">
    <source>
        <dbReference type="ARBA" id="ARBA00022691"/>
    </source>
</evidence>
<dbReference type="InterPro" id="IPR058240">
    <property type="entry name" value="rSAM_sf"/>
</dbReference>
<dbReference type="InterPro" id="IPR050377">
    <property type="entry name" value="Radical_SAM_PqqE_MftC-like"/>
</dbReference>
<dbReference type="PANTHER" id="PTHR11228">
    <property type="entry name" value="RADICAL SAM DOMAIN PROTEIN"/>
    <property type="match status" value="1"/>
</dbReference>
<keyword evidence="2" id="KW-0949">S-adenosyl-L-methionine</keyword>
<dbReference type="PANTHER" id="PTHR11228:SF7">
    <property type="entry name" value="PQQA PEPTIDE CYCLASE"/>
    <property type="match status" value="1"/>
</dbReference>
<keyword evidence="3" id="KW-0479">Metal-binding</keyword>
<dbReference type="InterPro" id="IPR024032">
    <property type="entry name" value="rSAM_paired_HxsC"/>
</dbReference>
<keyword evidence="4" id="KW-0408">Iron</keyword>
<dbReference type="SFLD" id="SFLDS00029">
    <property type="entry name" value="Radical_SAM"/>
    <property type="match status" value="1"/>
</dbReference>
<evidence type="ECO:0000256" key="4">
    <source>
        <dbReference type="ARBA" id="ARBA00023004"/>
    </source>
</evidence>
<organism evidence="6 7">
    <name type="scientific">Sphingobium terrigena</name>
    <dbReference type="NCBI Taxonomy" id="2304063"/>
    <lineage>
        <taxon>Bacteria</taxon>
        <taxon>Pseudomonadati</taxon>
        <taxon>Pseudomonadota</taxon>
        <taxon>Alphaproteobacteria</taxon>
        <taxon>Sphingomonadales</taxon>
        <taxon>Sphingomonadaceae</taxon>
        <taxon>Sphingobium</taxon>
    </lineage>
</organism>
<dbReference type="InterPro" id="IPR013785">
    <property type="entry name" value="Aldolase_TIM"/>
</dbReference>
<dbReference type="Gene3D" id="3.20.20.70">
    <property type="entry name" value="Aldolase class I"/>
    <property type="match status" value="1"/>
</dbReference>
<evidence type="ECO:0000313" key="6">
    <source>
        <dbReference type="EMBL" id="RJG53356.1"/>
    </source>
</evidence>
<dbReference type="AlphaFoldDB" id="A0A418YPT7"/>
<evidence type="ECO:0000256" key="3">
    <source>
        <dbReference type="ARBA" id="ARBA00022723"/>
    </source>
</evidence>
<dbReference type="SFLD" id="SFLDG01103">
    <property type="entry name" value="Uncharacterised_Radical_SAM_Su"/>
    <property type="match status" value="1"/>
</dbReference>
<dbReference type="EMBL" id="QVRA01000016">
    <property type="protein sequence ID" value="RJG53356.1"/>
    <property type="molecule type" value="Genomic_DNA"/>
</dbReference>
<accession>A0A418YPT7</accession>
<proteinExistence type="predicted"/>
<keyword evidence="7" id="KW-1185">Reference proteome</keyword>
<evidence type="ECO:0000256" key="1">
    <source>
        <dbReference type="ARBA" id="ARBA00001966"/>
    </source>
</evidence>
<sequence>MIPLVLPSTSDAATPFVTRLGAVRGGDNRDARLLSDAGGIALYSGDVGLFTIDRPEGINLEGDIVLVDPCAGRAERLIRAGSDHNTLLVTERCDQLCIMCSQPPKKTHDDRFAAFTDACLLAPERSVIGISGGEPTLFKAELLELLETVLGKRPDLAFHILSNGQHFEQDDVERLRQPCYQRVQWGIPVYSADHISHDQIVAKEGALARLEKSFCHLLAAGARIELRTVMLSDNYHDLPRLARYVATRLPFIEHWSLMQLENAGFAKNRWDALYVDHQQDFAPLGQALDHAILLGLDVRLFNIPRCSVPQEYRRHAMASISDWKRRYAPACAPCHERDQCGGFFEWHPKDADLKVVPL</sequence>
<keyword evidence="5" id="KW-0411">Iron-sulfur</keyword>
<evidence type="ECO:0000256" key="5">
    <source>
        <dbReference type="ARBA" id="ARBA00023014"/>
    </source>
</evidence>
<gene>
    <name evidence="6" type="primary">hxsC</name>
    <name evidence="6" type="ORF">D0Z70_16320</name>
</gene>
<dbReference type="GO" id="GO:0051536">
    <property type="term" value="F:iron-sulfur cluster binding"/>
    <property type="evidence" value="ECO:0007669"/>
    <property type="project" value="UniProtKB-KW"/>
</dbReference>
<dbReference type="Proteomes" id="UP000283469">
    <property type="component" value="Unassembled WGS sequence"/>
</dbReference>
<comment type="cofactor">
    <cofactor evidence="1">
        <name>[4Fe-4S] cluster</name>
        <dbReference type="ChEBI" id="CHEBI:49883"/>
    </cofactor>
</comment>
<evidence type="ECO:0000313" key="7">
    <source>
        <dbReference type="Proteomes" id="UP000283469"/>
    </source>
</evidence>
<dbReference type="GO" id="GO:0046872">
    <property type="term" value="F:metal ion binding"/>
    <property type="evidence" value="ECO:0007669"/>
    <property type="project" value="UniProtKB-KW"/>
</dbReference>
<dbReference type="NCBIfam" id="TIGR03977">
    <property type="entry name" value="rSAM_pair_HxsC"/>
    <property type="match status" value="1"/>
</dbReference>
<dbReference type="SUPFAM" id="SSF102114">
    <property type="entry name" value="Radical SAM enzymes"/>
    <property type="match status" value="1"/>
</dbReference>
<comment type="caution">
    <text evidence="6">The sequence shown here is derived from an EMBL/GenBank/DDBJ whole genome shotgun (WGS) entry which is preliminary data.</text>
</comment>
<protein>
    <submittedName>
        <fullName evidence="6">His-Xaa-Ser system radical SAM maturase HxsC</fullName>
    </submittedName>
</protein>